<dbReference type="STRING" id="1183432.AGR3A_Cc120054"/>
<dbReference type="AlphaFoldDB" id="A0A1S7NMN2"/>
<dbReference type="Proteomes" id="UP000191988">
    <property type="component" value="Unassembled WGS sequence"/>
</dbReference>
<proteinExistence type="predicted"/>
<dbReference type="RefSeq" id="WP_080841891.1">
    <property type="nucleotide sequence ID" value="NZ_LT009723.1"/>
</dbReference>
<dbReference type="EMBL" id="FBWK01000004">
    <property type="protein sequence ID" value="CUX09276.1"/>
    <property type="molecule type" value="Genomic_DNA"/>
</dbReference>
<accession>A0A1S7NMN2</accession>
<reference evidence="2" key="1">
    <citation type="submission" date="2016-01" db="EMBL/GenBank/DDBJ databases">
        <authorList>
            <person name="Regsiter A."/>
            <person name="william w."/>
        </authorList>
    </citation>
    <scope>NUCLEOTIDE SEQUENCE [LARGE SCALE GENOMIC DNA]</scope>
    <source>
        <strain evidence="2">CFBP 6623</strain>
    </source>
</reference>
<protein>
    <submittedName>
        <fullName evidence="1">Uncharacterized protein</fullName>
    </submittedName>
</protein>
<gene>
    <name evidence="1" type="ORF">AGR3A_Cc120054</name>
</gene>
<name>A0A1S7NMN2_9HYPH</name>
<sequence>MMTPAQADRDREKARLTRIAMIADRCNGDNWEIDADGKQRHVVATRSTGDRVILCTIYEDALPDEVDLISGALSDAILFLSLRRRAIAALKNGQSVPLDSQQHYQLRDGDFAANAAMLCAEPLFHRFLERRDQTRAIHNKDHADTVLKKLLGITSKTQLNREERAQTAFIDLRTDFEIWAKRVST</sequence>
<evidence type="ECO:0000313" key="1">
    <source>
        <dbReference type="EMBL" id="CUX09276.1"/>
    </source>
</evidence>
<organism evidence="1 2">
    <name type="scientific">Agrobacterium tomkonis CFBP 6623</name>
    <dbReference type="NCBI Taxonomy" id="1183432"/>
    <lineage>
        <taxon>Bacteria</taxon>
        <taxon>Pseudomonadati</taxon>
        <taxon>Pseudomonadota</taxon>
        <taxon>Alphaproteobacteria</taxon>
        <taxon>Hyphomicrobiales</taxon>
        <taxon>Rhizobiaceae</taxon>
        <taxon>Rhizobium/Agrobacterium group</taxon>
        <taxon>Agrobacterium</taxon>
        <taxon>Agrobacterium tumefaciens complex</taxon>
    </lineage>
</organism>
<evidence type="ECO:0000313" key="2">
    <source>
        <dbReference type="Proteomes" id="UP000191988"/>
    </source>
</evidence>
<keyword evidence="2" id="KW-1185">Reference proteome</keyword>